<reference evidence="1 2" key="1">
    <citation type="submission" date="2018-09" db="EMBL/GenBank/DDBJ databases">
        <title>Genomic investigation of the strawberry pathogen Phytophthora fragariae indicates pathogenicity is determined by transcriptional variation in three key races.</title>
        <authorList>
            <person name="Adams T.M."/>
            <person name="Armitage A.D."/>
            <person name="Sobczyk M.K."/>
            <person name="Bates H.J."/>
            <person name="Dunwell J.M."/>
            <person name="Nellist C.F."/>
            <person name="Harrison R.J."/>
        </authorList>
    </citation>
    <scope>NUCLEOTIDE SEQUENCE [LARGE SCALE GENOMIC DNA]</scope>
    <source>
        <strain evidence="1 2">SCRP324</strain>
    </source>
</reference>
<proteinExistence type="predicted"/>
<protein>
    <submittedName>
        <fullName evidence="1">Uncharacterized protein</fullName>
    </submittedName>
</protein>
<sequence length="81" mass="8778">MQTCDGALVLDLHPLARQRGCAGFRSNPSQFLSVGPADNMESDVGFQLEAPDRETIAIIANNTPIETDSETCRAKTLSDRL</sequence>
<dbReference type="Proteomes" id="UP000435112">
    <property type="component" value="Unassembled WGS sequence"/>
</dbReference>
<organism evidence="1 2">
    <name type="scientific">Phytophthora rubi</name>
    <dbReference type="NCBI Taxonomy" id="129364"/>
    <lineage>
        <taxon>Eukaryota</taxon>
        <taxon>Sar</taxon>
        <taxon>Stramenopiles</taxon>
        <taxon>Oomycota</taxon>
        <taxon>Peronosporomycetes</taxon>
        <taxon>Peronosporales</taxon>
        <taxon>Peronosporaceae</taxon>
        <taxon>Phytophthora</taxon>
    </lineage>
</organism>
<dbReference type="EMBL" id="QXFU01002903">
    <property type="protein sequence ID" value="KAE8980339.1"/>
    <property type="molecule type" value="Genomic_DNA"/>
</dbReference>
<dbReference type="AlphaFoldDB" id="A0A6A3IBG8"/>
<dbReference type="OrthoDB" id="10269627at2759"/>
<comment type="caution">
    <text evidence="1">The sequence shown here is derived from an EMBL/GenBank/DDBJ whole genome shotgun (WGS) entry which is preliminary data.</text>
</comment>
<evidence type="ECO:0000313" key="2">
    <source>
        <dbReference type="Proteomes" id="UP000435112"/>
    </source>
</evidence>
<name>A0A6A3IBG8_9STRA</name>
<evidence type="ECO:0000313" key="1">
    <source>
        <dbReference type="EMBL" id="KAE8980339.1"/>
    </source>
</evidence>
<gene>
    <name evidence="1" type="ORF">PR002_g24158</name>
</gene>
<accession>A0A6A3IBG8</accession>